<evidence type="ECO:0000313" key="2">
    <source>
        <dbReference type="EMBL" id="EIM30677.1"/>
    </source>
</evidence>
<protein>
    <recommendedName>
        <fullName evidence="1">ISXO2-like transposase domain-containing protein</fullName>
    </recommendedName>
</protein>
<dbReference type="PATRIC" id="fig|864069.3.peg.641"/>
<organism evidence="2 3">
    <name type="scientific">Microvirga lotononidis</name>
    <dbReference type="NCBI Taxonomy" id="864069"/>
    <lineage>
        <taxon>Bacteria</taxon>
        <taxon>Pseudomonadati</taxon>
        <taxon>Pseudomonadota</taxon>
        <taxon>Alphaproteobacteria</taxon>
        <taxon>Hyphomicrobiales</taxon>
        <taxon>Methylobacteriaceae</taxon>
        <taxon>Microvirga</taxon>
    </lineage>
</organism>
<dbReference type="STRING" id="864069.MicloDRAFT_00005800"/>
<dbReference type="HOGENOM" id="CLU_2807652_0_0_5"/>
<dbReference type="OrthoDB" id="271821at2"/>
<dbReference type="AlphaFoldDB" id="I4Z385"/>
<feature type="domain" description="ISXO2-like transposase" evidence="1">
    <location>
        <begin position="7"/>
        <end position="67"/>
    </location>
</feature>
<dbReference type="EMBL" id="JH660636">
    <property type="protein sequence ID" value="EIM30677.1"/>
    <property type="molecule type" value="Genomic_DNA"/>
</dbReference>
<proteinExistence type="predicted"/>
<keyword evidence="3" id="KW-1185">Reference proteome</keyword>
<dbReference type="RefSeq" id="WP_009489187.1">
    <property type="nucleotide sequence ID" value="NZ_CP141049.1"/>
</dbReference>
<dbReference type="Pfam" id="PF12762">
    <property type="entry name" value="DDE_Tnp_IS1595"/>
    <property type="match status" value="1"/>
</dbReference>
<evidence type="ECO:0000313" key="3">
    <source>
        <dbReference type="Proteomes" id="UP000003947"/>
    </source>
</evidence>
<dbReference type="Proteomes" id="UP000003947">
    <property type="component" value="Unassembled WGS sequence"/>
</dbReference>
<gene>
    <name evidence="2" type="ORF">MicloDRAFT_00005800</name>
</gene>
<sequence length="67" mass="7646">MEGLVSLGSAFSAHDTIHHKAREYARGPVRINSAEGFNDRMRRTVWGVFHHISPHLADLYLNEIGFR</sequence>
<evidence type="ECO:0000259" key="1">
    <source>
        <dbReference type="Pfam" id="PF12762"/>
    </source>
</evidence>
<dbReference type="InterPro" id="IPR024445">
    <property type="entry name" value="Tnp_ISXO2-like"/>
</dbReference>
<name>I4Z385_9HYPH</name>
<accession>I4Z385</accession>
<reference evidence="2 3" key="1">
    <citation type="submission" date="2012-02" db="EMBL/GenBank/DDBJ databases">
        <title>Improved High-Quality Draft sequence of Microvirga sp. WSM3557.</title>
        <authorList>
            <consortium name="US DOE Joint Genome Institute"/>
            <person name="Lucas S."/>
            <person name="Han J."/>
            <person name="Lapidus A."/>
            <person name="Cheng J.-F."/>
            <person name="Goodwin L."/>
            <person name="Pitluck S."/>
            <person name="Peters L."/>
            <person name="Zhang X."/>
            <person name="Detter J.C."/>
            <person name="Han C."/>
            <person name="Tapia R."/>
            <person name="Land M."/>
            <person name="Hauser L."/>
            <person name="Kyrpides N."/>
            <person name="Ivanova N."/>
            <person name="Pagani I."/>
            <person name="Brau L."/>
            <person name="Yates R."/>
            <person name="O'Hara G."/>
            <person name="Rui T."/>
            <person name="Howieson J."/>
            <person name="Reeve W."/>
            <person name="Woyke T."/>
        </authorList>
    </citation>
    <scope>NUCLEOTIDE SEQUENCE [LARGE SCALE GENOMIC DNA]</scope>
    <source>
        <strain evidence="2 3">WSM3557</strain>
    </source>
</reference>